<dbReference type="GeneID" id="301143211"/>
<accession>A0ABU6NZH0</accession>
<evidence type="ECO:0000313" key="1">
    <source>
        <dbReference type="EMBL" id="MED4402495.1"/>
    </source>
</evidence>
<dbReference type="EMBL" id="JARTFS010000012">
    <property type="protein sequence ID" value="MED4402495.1"/>
    <property type="molecule type" value="Genomic_DNA"/>
</dbReference>
<dbReference type="RefSeq" id="WP_066235474.1">
    <property type="nucleotide sequence ID" value="NZ_JARTFQ010000005.1"/>
</dbReference>
<gene>
    <name evidence="1" type="ORF">P9271_14345</name>
</gene>
<organism evidence="1 2">
    <name type="scientific">Metabacillus fastidiosus</name>
    <dbReference type="NCBI Taxonomy" id="1458"/>
    <lineage>
        <taxon>Bacteria</taxon>
        <taxon>Bacillati</taxon>
        <taxon>Bacillota</taxon>
        <taxon>Bacilli</taxon>
        <taxon>Bacillales</taxon>
        <taxon>Bacillaceae</taxon>
        <taxon>Metabacillus</taxon>
    </lineage>
</organism>
<comment type="caution">
    <text evidence="1">The sequence shown here is derived from an EMBL/GenBank/DDBJ whole genome shotgun (WGS) entry which is preliminary data.</text>
</comment>
<protein>
    <submittedName>
        <fullName evidence="1">Uncharacterized protein</fullName>
    </submittedName>
</protein>
<evidence type="ECO:0000313" key="2">
    <source>
        <dbReference type="Proteomes" id="UP001342826"/>
    </source>
</evidence>
<reference evidence="1 2" key="1">
    <citation type="submission" date="2023-03" db="EMBL/GenBank/DDBJ databases">
        <title>Bacillus Genome Sequencing.</title>
        <authorList>
            <person name="Dunlap C."/>
        </authorList>
    </citation>
    <scope>NUCLEOTIDE SEQUENCE [LARGE SCALE GENOMIC DNA]</scope>
    <source>
        <strain evidence="1 2">NRS-1717</strain>
    </source>
</reference>
<keyword evidence="2" id="KW-1185">Reference proteome</keyword>
<name>A0ABU6NZH0_9BACI</name>
<sequence>MKIYIREQMYDFKQYHDFLVKPLPETVYDIYAEDEDIEEFFISFFSELNQFPLYVTYEWYDFDFDGMKERLDKLHLIYSHKFIPQNSVCTITEEQGDTYLDVLIFTVKVTDENQLAEVVKKSLVPYHLFIISNQDNVTFGEMYDQEDSIQFKMNESTTFCKMQFDVPATYLVTNQLKNMNHLLANLSEKIKIVKEK</sequence>
<dbReference type="Proteomes" id="UP001342826">
    <property type="component" value="Unassembled WGS sequence"/>
</dbReference>
<proteinExistence type="predicted"/>